<feature type="chain" id="PRO_5043038930" description="SEFIR domain-containing protein" evidence="2">
    <location>
        <begin position="23"/>
        <end position="521"/>
    </location>
</feature>
<keyword evidence="1" id="KW-0472">Membrane</keyword>
<dbReference type="InterPro" id="IPR013568">
    <property type="entry name" value="SEFIR_dom"/>
</dbReference>
<evidence type="ECO:0000256" key="2">
    <source>
        <dbReference type="SAM" id="SignalP"/>
    </source>
</evidence>
<proteinExistence type="predicted"/>
<evidence type="ECO:0000313" key="4">
    <source>
        <dbReference type="EMBL" id="KAK7873741.1"/>
    </source>
</evidence>
<dbReference type="PROSITE" id="PS51534">
    <property type="entry name" value="SEFIR"/>
    <property type="match status" value="1"/>
</dbReference>
<evidence type="ECO:0000256" key="1">
    <source>
        <dbReference type="SAM" id="Phobius"/>
    </source>
</evidence>
<evidence type="ECO:0000313" key="5">
    <source>
        <dbReference type="Proteomes" id="UP001378592"/>
    </source>
</evidence>
<feature type="transmembrane region" description="Helical" evidence="1">
    <location>
        <begin position="291"/>
        <end position="309"/>
    </location>
</feature>
<dbReference type="Proteomes" id="UP001378592">
    <property type="component" value="Unassembled WGS sequence"/>
</dbReference>
<keyword evidence="1" id="KW-1133">Transmembrane helix</keyword>
<feature type="domain" description="SEFIR" evidence="3">
    <location>
        <begin position="323"/>
        <end position="460"/>
    </location>
</feature>
<dbReference type="AlphaFoldDB" id="A0AAN9W0T4"/>
<accession>A0AAN9W0T4</accession>
<dbReference type="Pfam" id="PF08357">
    <property type="entry name" value="SEFIR"/>
    <property type="match status" value="1"/>
</dbReference>
<keyword evidence="1" id="KW-0812">Transmembrane</keyword>
<keyword evidence="2" id="KW-0732">Signal</keyword>
<gene>
    <name evidence="4" type="ORF">R5R35_013273</name>
</gene>
<dbReference type="Gene3D" id="3.40.50.11530">
    <property type="match status" value="1"/>
</dbReference>
<evidence type="ECO:0000259" key="3">
    <source>
        <dbReference type="PROSITE" id="PS51534"/>
    </source>
</evidence>
<keyword evidence="5" id="KW-1185">Reference proteome</keyword>
<protein>
    <recommendedName>
        <fullName evidence="3">SEFIR domain-containing protein</fullName>
    </recommendedName>
</protein>
<reference evidence="4 5" key="1">
    <citation type="submission" date="2024-03" db="EMBL/GenBank/DDBJ databases">
        <title>The genome assembly and annotation of the cricket Gryllus longicercus Weissman &amp; Gray.</title>
        <authorList>
            <person name="Szrajer S."/>
            <person name="Gray D."/>
            <person name="Ylla G."/>
        </authorList>
    </citation>
    <scope>NUCLEOTIDE SEQUENCE [LARGE SCALE GENOMIC DNA]</scope>
    <source>
        <strain evidence="4">DAG 2021-001</strain>
        <tissue evidence="4">Whole body minus gut</tissue>
    </source>
</reference>
<organism evidence="4 5">
    <name type="scientific">Gryllus longicercus</name>
    <dbReference type="NCBI Taxonomy" id="2509291"/>
    <lineage>
        <taxon>Eukaryota</taxon>
        <taxon>Metazoa</taxon>
        <taxon>Ecdysozoa</taxon>
        <taxon>Arthropoda</taxon>
        <taxon>Hexapoda</taxon>
        <taxon>Insecta</taxon>
        <taxon>Pterygota</taxon>
        <taxon>Neoptera</taxon>
        <taxon>Polyneoptera</taxon>
        <taxon>Orthoptera</taxon>
        <taxon>Ensifera</taxon>
        <taxon>Gryllidea</taxon>
        <taxon>Grylloidea</taxon>
        <taxon>Gryllidae</taxon>
        <taxon>Gryllinae</taxon>
        <taxon>Gryllus</taxon>
    </lineage>
</organism>
<feature type="signal peptide" evidence="2">
    <location>
        <begin position="1"/>
        <end position="22"/>
    </location>
</feature>
<comment type="caution">
    <text evidence="4">The sequence shown here is derived from an EMBL/GenBank/DDBJ whole genome shotgun (WGS) entry which is preliminary data.</text>
</comment>
<dbReference type="EMBL" id="JAZDUA010000010">
    <property type="protein sequence ID" value="KAK7873741.1"/>
    <property type="molecule type" value="Genomic_DNA"/>
</dbReference>
<sequence>MSRNVVPVLILLIVTCTSFVCTERNWCASACTGKASVKDDGRCAIIPEMTDCSDWIFKSNITNVTLGNIFLNSFTSSSNDSNLNVSKANGLNITISNIKFHYLQLQYKKRLTTEASCHVFNISYHSIDGISHNCIWPEAVVGTAMELKYKAYNSDTTAVDEGHYIFRVPNPNRIEPENTSLRDWEFFLYVDISDSSHVTVRWPVPPSHFHVQYYLLQFVSEKSETSVQVLESHLVHVSKRRKQELYTFETDSLTGKFYISVEIFHKNCSGHSCYVSRSPVFIIDNEFKSPLIIAAIGILILLPGFLYVFHSWRRFGALPSHKAPVVLLIYKRTMDTHFRVIVALVMYLRRYCHIRALIEDFDILSADTQDSSSWYREAFSRVDAVMVISSPHHMENDKDKAYYNVNPAALSILEEKSKDAACTLKLLSVILPYCNDKDIPKEAQDLPKFRLPQDLNSILWFIRFGFRTSCFSELEFYLFQSQINGGACDYSRYGKFLRDAVVDANEESRRLWAMLSEAQRV</sequence>
<name>A0AAN9W0T4_9ORTH</name>